<evidence type="ECO:0000313" key="5">
    <source>
        <dbReference type="EMBL" id="OAD73667.1"/>
    </source>
</evidence>
<dbReference type="RefSeq" id="XP_018291707.1">
    <property type="nucleotide sequence ID" value="XM_018435800.1"/>
</dbReference>
<reference evidence="3" key="2">
    <citation type="submission" date="2015-06" db="EMBL/GenBank/DDBJ databases">
        <title>Expansion of signal transduction pathways in fungi by whole-genome duplication.</title>
        <authorList>
            <consortium name="DOE Joint Genome Institute"/>
            <person name="Corrochano L.M."/>
            <person name="Kuo A."/>
            <person name="Marcet-Houben M."/>
            <person name="Polaino S."/>
            <person name="Salamov A."/>
            <person name="Villalobos J.M."/>
            <person name="Alvarez M.I."/>
            <person name="Avalos J."/>
            <person name="Benito E.P."/>
            <person name="Benoit I."/>
            <person name="Burger G."/>
            <person name="Camino L.P."/>
            <person name="Canovas D."/>
            <person name="Cerda-Olmedo E."/>
            <person name="Cheng J.-F."/>
            <person name="Dominguez A."/>
            <person name="Elias M."/>
            <person name="Eslava A.P."/>
            <person name="Glaser F."/>
            <person name="Grimwood J."/>
            <person name="Gutierrez G."/>
            <person name="Heitman J."/>
            <person name="Henrissat B."/>
            <person name="Iturriaga E.A."/>
            <person name="Lang B.F."/>
            <person name="Lavin J.L."/>
            <person name="Lee S."/>
            <person name="Li W."/>
            <person name="Lindquist E."/>
            <person name="Lopez-Garcia S."/>
            <person name="Luque E.M."/>
            <person name="Marcos A.T."/>
            <person name="Martin J."/>
            <person name="Mccluskey K."/>
            <person name="Medina H.R."/>
            <person name="Miralles-Duran A."/>
            <person name="Miyazaki A."/>
            <person name="Munoz-Torres E."/>
            <person name="Oguiza J.A."/>
            <person name="Ohm R."/>
            <person name="Olmedo M."/>
            <person name="Orejas M."/>
            <person name="Ortiz-Castellanos L."/>
            <person name="Pisabarro A.G."/>
            <person name="Rodriguez-Romero J."/>
            <person name="Ruiz-Herrera J."/>
            <person name="Ruiz-Vazquez R."/>
            <person name="Sanz C."/>
            <person name="Schackwitz W."/>
            <person name="Schmutz J."/>
            <person name="Shahriari M."/>
            <person name="Shelest E."/>
            <person name="Silva-Franco F."/>
            <person name="Soanes D."/>
            <person name="Syed K."/>
            <person name="Tagua V.G."/>
            <person name="Talbot N.J."/>
            <person name="Thon M."/>
            <person name="De Vries R.P."/>
            <person name="Wiebenga A."/>
            <person name="Yadav J.S."/>
            <person name="Braun E.L."/>
            <person name="Baker S."/>
            <person name="Garre V."/>
            <person name="Horwitz B."/>
            <person name="Torres-Martinez S."/>
            <person name="Idnurm A."/>
            <person name="Herrera-Estrella A."/>
            <person name="Gabaldon T."/>
            <person name="Grigoriev I.V."/>
        </authorList>
    </citation>
    <scope>NUCLEOTIDE SEQUENCE [LARGE SCALE GENOMIC DNA]</scope>
    <source>
        <strain evidence="3">NRRL 1555</strain>
    </source>
</reference>
<evidence type="ECO:0000313" key="2">
    <source>
        <dbReference type="EMBL" id="OAD73654.1"/>
    </source>
</evidence>
<dbReference type="Proteomes" id="UP000077315">
    <property type="component" value="Unassembled WGS sequence"/>
</dbReference>
<dbReference type="VEuPathDB" id="FungiDB:PHYBLDRAFT_168086"/>
<dbReference type="GeneID" id="28996701"/>
<keyword evidence="6" id="KW-1185">Reference proteome</keyword>
<dbReference type="GeneID" id="28996706"/>
<name>A0A167MRD8_PHYB8</name>
<dbReference type="EMBL" id="KV440980">
    <property type="protein sequence ID" value="OAD73654.1"/>
    <property type="molecule type" value="Genomic_DNA"/>
</dbReference>
<dbReference type="VEuPathDB" id="FungiDB:PHYBLDRAFT_168094"/>
<gene>
    <name evidence="1" type="ORF">PHYBLDRAFT_168086</name>
    <name evidence="2" type="ORF">PHYBLDRAFT_168089</name>
    <name evidence="3" type="ORF">PHYBLDRAFT_168094</name>
    <name evidence="4" type="ORF">PHYBLDRAFT_168101</name>
    <name evidence="5" type="ORF">PHYBLDRAFT_168102</name>
</gene>
<dbReference type="RefSeq" id="XP_018291699.1">
    <property type="nucleotide sequence ID" value="XM_018435795.1"/>
</dbReference>
<dbReference type="EMBL" id="KV440980">
    <property type="protein sequence ID" value="OAD73666.1"/>
    <property type="molecule type" value="Genomic_DNA"/>
</dbReference>
<dbReference type="VEuPathDB" id="FungiDB:PHYBLDRAFT_168101"/>
<dbReference type="EMBL" id="KV440980">
    <property type="protein sequence ID" value="OAD73659.1"/>
    <property type="molecule type" value="Genomic_DNA"/>
</dbReference>
<reference evidence="6" key="1">
    <citation type="submission" date="2015-06" db="EMBL/GenBank/DDBJ databases">
        <title>Expansion of signal transduction pathways in fungi by whole-genome duplication.</title>
        <authorList>
            <consortium name="DOE Joint Genome Institute"/>
            <person name="Corrochano L.M."/>
            <person name="Kuo A."/>
            <person name="Marcet-Houben M."/>
            <person name="Polaino S."/>
            <person name="Salamov A."/>
            <person name="Villalobos J.M."/>
            <person name="Alvarez M.I."/>
            <person name="Avalos J."/>
            <person name="Benito E.P."/>
            <person name="Benoit I."/>
            <person name="Burger G."/>
            <person name="Camino L.P."/>
            <person name="Canovas D."/>
            <person name="Cerda-Olmedo E."/>
            <person name="Cheng J.-F."/>
            <person name="Dominguez A."/>
            <person name="Elias M."/>
            <person name="Eslava A.P."/>
            <person name="Glaser F."/>
            <person name="Grimwood J."/>
            <person name="Gutierrez G."/>
            <person name="Heitman J."/>
            <person name="Henrissat B."/>
            <person name="Iturriaga E.A."/>
            <person name="Lang B.F."/>
            <person name="Lavin J.L."/>
            <person name="Lee S."/>
            <person name="Li W."/>
            <person name="Lindquist E."/>
            <person name="Lopez-Garcia S."/>
            <person name="Luque E.M."/>
            <person name="Marcos A.T."/>
            <person name="Martin J."/>
            <person name="McCluskey K."/>
            <person name="Medina H.R."/>
            <person name="Miralles-Duran A."/>
            <person name="Miyazaki A."/>
            <person name="Munoz-Torres E."/>
            <person name="Oguiza J.A."/>
            <person name="Ohm R."/>
            <person name="Olmedo M."/>
            <person name="Orejas M."/>
            <person name="Ortiz-Castellanos L."/>
            <person name="Pisabarro A.G."/>
            <person name="Rodriguez-Romero J."/>
            <person name="Ruiz-Herrera J."/>
            <person name="Ruiz-Vazquez R."/>
            <person name="Sanz C."/>
            <person name="Schackwitz W."/>
            <person name="Schmutz J."/>
            <person name="Shahriari M."/>
            <person name="Shelest E."/>
            <person name="Silva-Franco F."/>
            <person name="Soanes D."/>
            <person name="Syed K."/>
            <person name="Tagua V.G."/>
            <person name="Talbot N.J."/>
            <person name="Thon M."/>
            <person name="De vries R.P."/>
            <person name="Wiebenga A."/>
            <person name="Yadav J.S."/>
            <person name="Braun E.L."/>
            <person name="Baker S."/>
            <person name="Garre V."/>
            <person name="Horwitz B."/>
            <person name="Torres-Martinez S."/>
            <person name="Idnurm A."/>
            <person name="Herrera-Estrella A."/>
            <person name="Gabaldon T."/>
            <person name="Grigoriev I.V."/>
        </authorList>
    </citation>
    <scope>NUCLEOTIDE SEQUENCE [LARGE SCALE GENOMIC DNA]</scope>
    <source>
        <strain evidence="6">NRRL 1555(-)</strain>
    </source>
</reference>
<evidence type="ECO:0000313" key="6">
    <source>
        <dbReference type="Proteomes" id="UP000077315"/>
    </source>
</evidence>
<organism evidence="3 6">
    <name type="scientific">Phycomyces blakesleeanus (strain ATCC 8743b / DSM 1359 / FGSC 10004 / NBRC 33097 / NRRL 1555)</name>
    <dbReference type="NCBI Taxonomy" id="763407"/>
    <lineage>
        <taxon>Eukaryota</taxon>
        <taxon>Fungi</taxon>
        <taxon>Fungi incertae sedis</taxon>
        <taxon>Mucoromycota</taxon>
        <taxon>Mucoromycotina</taxon>
        <taxon>Mucoromycetes</taxon>
        <taxon>Mucorales</taxon>
        <taxon>Phycomycetaceae</taxon>
        <taxon>Phycomyces</taxon>
    </lineage>
</organism>
<dbReference type="GeneID" id="28996698"/>
<dbReference type="RefSeq" id="XP_018291706.1">
    <property type="nucleotide sequence ID" value="XM_018435799.1"/>
</dbReference>
<dbReference type="EMBL" id="KV440980">
    <property type="protein sequence ID" value="OAD73667.1"/>
    <property type="molecule type" value="Genomic_DNA"/>
</dbReference>
<dbReference type="AlphaFoldDB" id="A0A167MRD8"/>
<dbReference type="RefSeq" id="XP_018291694.1">
    <property type="nucleotide sequence ID" value="XM_018435792.1"/>
</dbReference>
<protein>
    <submittedName>
        <fullName evidence="3">Uncharacterized protein</fullName>
    </submittedName>
</protein>
<proteinExistence type="predicted"/>
<dbReference type="GeneID" id="28996705"/>
<dbReference type="VEuPathDB" id="FungiDB:PHYBLDRAFT_168089"/>
<evidence type="ECO:0000313" key="3">
    <source>
        <dbReference type="EMBL" id="OAD73659.1"/>
    </source>
</evidence>
<accession>A0A167MRD8</accession>
<dbReference type="GeneID" id="28996697"/>
<evidence type="ECO:0000313" key="4">
    <source>
        <dbReference type="EMBL" id="OAD73666.1"/>
    </source>
</evidence>
<evidence type="ECO:0000313" key="1">
    <source>
        <dbReference type="EMBL" id="OAD73650.1"/>
    </source>
</evidence>
<dbReference type="VEuPathDB" id="FungiDB:PHYBLDRAFT_168102"/>
<dbReference type="EMBL" id="KV440980">
    <property type="protein sequence ID" value="OAD73650.1"/>
    <property type="molecule type" value="Genomic_DNA"/>
</dbReference>
<dbReference type="RefSeq" id="XP_018291690.1">
    <property type="nucleotide sequence ID" value="XM_018435791.1"/>
</dbReference>
<sequence>MSLSEHCALKINSLVFSFSLTSNVDLRILLTATHDRKQEFLGYRKTQEKGLLKGLLKRVAFILYDLPFSFLSLDLSKLFERRGLLYFAGKHFGLGYRMEIIRRPSKHKDPREHIYTLNGSNISVITFTDLQNIII</sequence>